<dbReference type="SUPFAM" id="SSF53474">
    <property type="entry name" value="alpha/beta-Hydrolases"/>
    <property type="match status" value="1"/>
</dbReference>
<dbReference type="RefSeq" id="WP_302110482.1">
    <property type="nucleotide sequence ID" value="NZ_JAUKTR010000005.1"/>
</dbReference>
<proteinExistence type="predicted"/>
<dbReference type="InterPro" id="IPR002925">
    <property type="entry name" value="Dienelactn_hydro"/>
</dbReference>
<evidence type="ECO:0000259" key="1">
    <source>
        <dbReference type="Pfam" id="PF01738"/>
    </source>
</evidence>
<evidence type="ECO:0000313" key="3">
    <source>
        <dbReference type="Proteomes" id="UP001169063"/>
    </source>
</evidence>
<dbReference type="GO" id="GO:0016787">
    <property type="term" value="F:hydrolase activity"/>
    <property type="evidence" value="ECO:0007669"/>
    <property type="project" value="UniProtKB-KW"/>
</dbReference>
<dbReference type="Pfam" id="PF01738">
    <property type="entry name" value="DLH"/>
    <property type="match status" value="1"/>
</dbReference>
<gene>
    <name evidence="2" type="ORF">Q0812_11495</name>
</gene>
<protein>
    <submittedName>
        <fullName evidence="2">Dienelactone hydrolase family protein</fullName>
    </submittedName>
</protein>
<reference evidence="2" key="1">
    <citation type="submission" date="2023-07" db="EMBL/GenBank/DDBJ databases">
        <title>Brevundimonas soil sp. nov., isolated from the soil of chemical plant.</title>
        <authorList>
            <person name="Wu N."/>
        </authorList>
    </citation>
    <scope>NUCLEOTIDE SEQUENCE</scope>
    <source>
        <strain evidence="2">XZ-24</strain>
    </source>
</reference>
<accession>A0ABT8SN96</accession>
<dbReference type="Gene3D" id="3.40.50.1820">
    <property type="entry name" value="alpha/beta hydrolase"/>
    <property type="match status" value="1"/>
</dbReference>
<keyword evidence="2" id="KW-0378">Hydrolase</keyword>
<dbReference type="PANTHER" id="PTHR46623:SF6">
    <property type="entry name" value="ALPHA_BETA-HYDROLASES SUPERFAMILY PROTEIN"/>
    <property type="match status" value="1"/>
</dbReference>
<dbReference type="InterPro" id="IPR029058">
    <property type="entry name" value="AB_hydrolase_fold"/>
</dbReference>
<name>A0ABT8SN96_9CAUL</name>
<evidence type="ECO:0000313" key="2">
    <source>
        <dbReference type="EMBL" id="MDO1560051.1"/>
    </source>
</evidence>
<organism evidence="2 3">
    <name type="scientific">Peiella sedimenti</name>
    <dbReference type="NCBI Taxonomy" id="3061083"/>
    <lineage>
        <taxon>Bacteria</taxon>
        <taxon>Pseudomonadati</taxon>
        <taxon>Pseudomonadota</taxon>
        <taxon>Alphaproteobacteria</taxon>
        <taxon>Caulobacterales</taxon>
        <taxon>Caulobacteraceae</taxon>
        <taxon>Peiella</taxon>
    </lineage>
</organism>
<comment type="caution">
    <text evidence="2">The sequence shown here is derived from an EMBL/GenBank/DDBJ whole genome shotgun (WGS) entry which is preliminary data.</text>
</comment>
<keyword evidence="3" id="KW-1185">Reference proteome</keyword>
<dbReference type="EMBL" id="JAUKTR010000005">
    <property type="protein sequence ID" value="MDO1560051.1"/>
    <property type="molecule type" value="Genomic_DNA"/>
</dbReference>
<sequence>MCLPDECEQPARRTLLGRLAAIGAISLVTARARAANFLQPITTEEVTFPTSVGAVGGYLATPQSEQNRYRGAVVILHGEFGLPASHRLTADELAQAGFAALAVRRFSRQPGMTSGDLWRDDQGEGRYRTEAYVREELAETAGAADFLLATCPSSERIGVVGFCGGGIRAVRYAARDPRVAAAVSFYGAPRLEARFKTASDPALDLLEIEDPIRAPVQMHYGLNDYVVKPADIEALAARIRAAGGLAEDYAYEGAGHAFYDRTNPQSYAASAAALARERYLDFLAAHLT</sequence>
<feature type="domain" description="Dienelactone hydrolase" evidence="1">
    <location>
        <begin position="56"/>
        <end position="286"/>
    </location>
</feature>
<dbReference type="InterPro" id="IPR051049">
    <property type="entry name" value="Dienelactone_hydrolase-like"/>
</dbReference>
<dbReference type="PANTHER" id="PTHR46623">
    <property type="entry name" value="CARBOXYMETHYLENEBUTENOLIDASE-RELATED"/>
    <property type="match status" value="1"/>
</dbReference>
<dbReference type="Proteomes" id="UP001169063">
    <property type="component" value="Unassembled WGS sequence"/>
</dbReference>